<feature type="compositionally biased region" description="Basic and acidic residues" evidence="1">
    <location>
        <begin position="67"/>
        <end position="76"/>
    </location>
</feature>
<dbReference type="EMBL" id="BQNB010010593">
    <property type="protein sequence ID" value="GJS79373.1"/>
    <property type="molecule type" value="Genomic_DNA"/>
</dbReference>
<feature type="region of interest" description="Disordered" evidence="1">
    <location>
        <begin position="1"/>
        <end position="94"/>
    </location>
</feature>
<evidence type="ECO:0000313" key="3">
    <source>
        <dbReference type="Proteomes" id="UP001151760"/>
    </source>
</evidence>
<feature type="compositionally biased region" description="Basic and acidic residues" evidence="1">
    <location>
        <begin position="43"/>
        <end position="54"/>
    </location>
</feature>
<comment type="caution">
    <text evidence="2">The sequence shown here is derived from an EMBL/GenBank/DDBJ whole genome shotgun (WGS) entry which is preliminary data.</text>
</comment>
<feature type="compositionally biased region" description="Polar residues" evidence="1">
    <location>
        <begin position="1"/>
        <end position="11"/>
    </location>
</feature>
<gene>
    <name evidence="2" type="ORF">Tco_0729254</name>
</gene>
<keyword evidence="3" id="KW-1185">Reference proteome</keyword>
<dbReference type="Proteomes" id="UP001151760">
    <property type="component" value="Unassembled WGS sequence"/>
</dbReference>
<evidence type="ECO:0000313" key="2">
    <source>
        <dbReference type="EMBL" id="GJS79373.1"/>
    </source>
</evidence>
<organism evidence="2 3">
    <name type="scientific">Tanacetum coccineum</name>
    <dbReference type="NCBI Taxonomy" id="301880"/>
    <lineage>
        <taxon>Eukaryota</taxon>
        <taxon>Viridiplantae</taxon>
        <taxon>Streptophyta</taxon>
        <taxon>Embryophyta</taxon>
        <taxon>Tracheophyta</taxon>
        <taxon>Spermatophyta</taxon>
        <taxon>Magnoliopsida</taxon>
        <taxon>eudicotyledons</taxon>
        <taxon>Gunneridae</taxon>
        <taxon>Pentapetalae</taxon>
        <taxon>asterids</taxon>
        <taxon>campanulids</taxon>
        <taxon>Asterales</taxon>
        <taxon>Asteraceae</taxon>
        <taxon>Asteroideae</taxon>
        <taxon>Anthemideae</taxon>
        <taxon>Anthemidinae</taxon>
        <taxon>Tanacetum</taxon>
    </lineage>
</organism>
<evidence type="ECO:0000256" key="1">
    <source>
        <dbReference type="SAM" id="MobiDB-lite"/>
    </source>
</evidence>
<reference evidence="2" key="1">
    <citation type="journal article" date="2022" name="Int. J. Mol. Sci.">
        <title>Draft Genome of Tanacetum Coccineum: Genomic Comparison of Closely Related Tanacetum-Family Plants.</title>
        <authorList>
            <person name="Yamashiro T."/>
            <person name="Shiraishi A."/>
            <person name="Nakayama K."/>
            <person name="Satake H."/>
        </authorList>
    </citation>
    <scope>NUCLEOTIDE SEQUENCE</scope>
</reference>
<name>A0ABQ4YRW9_9ASTR</name>
<protein>
    <submittedName>
        <fullName evidence="2">Uncharacterized protein</fullName>
    </submittedName>
</protein>
<proteinExistence type="predicted"/>
<feature type="compositionally biased region" description="Basic residues" evidence="1">
    <location>
        <begin position="32"/>
        <end position="42"/>
    </location>
</feature>
<reference evidence="2" key="2">
    <citation type="submission" date="2022-01" db="EMBL/GenBank/DDBJ databases">
        <authorList>
            <person name="Yamashiro T."/>
            <person name="Shiraishi A."/>
            <person name="Satake H."/>
            <person name="Nakayama K."/>
        </authorList>
    </citation>
    <scope>NUCLEOTIDE SEQUENCE</scope>
</reference>
<accession>A0ABQ4YRW9</accession>
<sequence>MSTSNIHQQSLADAGSETRPPMLERGNGYPRKGQKSKPKRQNQARERKEREAKSKSKSSQSQPWEVDSEKASKTEPENINCKKWAHPYPPSRPGVKAVNLTRTIDAITCITLRG</sequence>